<gene>
    <name evidence="3" type="ORF">NM04_05840</name>
</gene>
<proteinExistence type="predicted"/>
<evidence type="ECO:0000259" key="2">
    <source>
        <dbReference type="Pfam" id="PF03886"/>
    </source>
</evidence>
<protein>
    <submittedName>
        <fullName evidence="3">ABC transporter</fullName>
    </submittedName>
</protein>
<feature type="chain" id="PRO_5019272417" evidence="1">
    <location>
        <begin position="26"/>
        <end position="210"/>
    </location>
</feature>
<dbReference type="OrthoDB" id="5568302at2"/>
<reference evidence="3" key="1">
    <citation type="submission" date="2014-10" db="EMBL/GenBank/DDBJ databases">
        <title>Massilia sp. genome.</title>
        <authorList>
            <person name="Xu B."/>
            <person name="Dai L."/>
            <person name="Huang Z."/>
        </authorList>
    </citation>
    <scope>NUCLEOTIDE SEQUENCE [LARGE SCALE GENOMIC DNA]</scope>
    <source>
        <strain evidence="3">CFS-1</strain>
    </source>
</reference>
<name>A0A422QNS3_9BURK</name>
<dbReference type="Proteomes" id="UP000283254">
    <property type="component" value="Unassembled WGS sequence"/>
</dbReference>
<comment type="caution">
    <text evidence="3">The sequence shown here is derived from an EMBL/GenBank/DDBJ whole genome shotgun (WGS) entry which is preliminary data.</text>
</comment>
<dbReference type="Pfam" id="PF03886">
    <property type="entry name" value="ABC_trans_aux"/>
    <property type="match status" value="1"/>
</dbReference>
<dbReference type="EMBL" id="JSAB01000050">
    <property type="protein sequence ID" value="RNF31694.1"/>
    <property type="molecule type" value="Genomic_DNA"/>
</dbReference>
<dbReference type="PROSITE" id="PS51257">
    <property type="entry name" value="PROKAR_LIPOPROTEIN"/>
    <property type="match status" value="1"/>
</dbReference>
<dbReference type="SUPFAM" id="SSF159594">
    <property type="entry name" value="XCC0632-like"/>
    <property type="match status" value="1"/>
</dbReference>
<keyword evidence="4" id="KW-1185">Reference proteome</keyword>
<evidence type="ECO:0000256" key="1">
    <source>
        <dbReference type="SAM" id="SignalP"/>
    </source>
</evidence>
<accession>A0A422QNS3</accession>
<evidence type="ECO:0000313" key="3">
    <source>
        <dbReference type="EMBL" id="RNF31694.1"/>
    </source>
</evidence>
<dbReference type="AlphaFoldDB" id="A0A422QNS3"/>
<sequence>MRTTVNRQPLRFSAAVAIACSLMLAGCASKERTSNTIFDFGPVAPAMQAAAAPKPAAIVVMDVTGPATLDTERMFYRLNYADAQQARTYANSRWSATPVSLVTQRIKARLAQSGMKVLSATDAATGVPILRIEIDDFVHAFASAGQSEGQIMLRASVFQEHRLVDQRSFHRNAPARSQDAAGGVAALAAGTDQVAADLLAWLASLDTQGK</sequence>
<organism evidence="3 4">
    <name type="scientific">Massilia aurea</name>
    <dbReference type="NCBI Taxonomy" id="373040"/>
    <lineage>
        <taxon>Bacteria</taxon>
        <taxon>Pseudomonadati</taxon>
        <taxon>Pseudomonadota</taxon>
        <taxon>Betaproteobacteria</taxon>
        <taxon>Burkholderiales</taxon>
        <taxon>Oxalobacteraceae</taxon>
        <taxon>Telluria group</taxon>
        <taxon>Massilia</taxon>
    </lineage>
</organism>
<evidence type="ECO:0000313" key="4">
    <source>
        <dbReference type="Proteomes" id="UP000283254"/>
    </source>
</evidence>
<keyword evidence="1" id="KW-0732">Signal</keyword>
<dbReference type="Gene3D" id="3.40.50.10610">
    <property type="entry name" value="ABC-type transport auxiliary lipoprotein component"/>
    <property type="match status" value="1"/>
</dbReference>
<dbReference type="InterPro" id="IPR005586">
    <property type="entry name" value="ABC_trans_aux"/>
</dbReference>
<feature type="domain" description="ABC-type transport auxiliary lipoprotein component" evidence="2">
    <location>
        <begin position="43"/>
        <end position="197"/>
    </location>
</feature>
<feature type="signal peptide" evidence="1">
    <location>
        <begin position="1"/>
        <end position="25"/>
    </location>
</feature>